<name>A0ABV6ZYN0_9PROT</name>
<feature type="domain" description="Glycosyltransferase 2-like" evidence="2">
    <location>
        <begin position="9"/>
        <end position="178"/>
    </location>
</feature>
<dbReference type="GO" id="GO:0016757">
    <property type="term" value="F:glycosyltransferase activity"/>
    <property type="evidence" value="ECO:0007669"/>
    <property type="project" value="UniProtKB-KW"/>
</dbReference>
<keyword evidence="1" id="KW-0472">Membrane</keyword>
<feature type="transmembrane region" description="Helical" evidence="1">
    <location>
        <begin position="246"/>
        <end position="268"/>
    </location>
</feature>
<evidence type="ECO:0000256" key="1">
    <source>
        <dbReference type="SAM" id="Phobius"/>
    </source>
</evidence>
<dbReference type="InterPro" id="IPR029044">
    <property type="entry name" value="Nucleotide-diphossugar_trans"/>
</dbReference>
<keyword evidence="4" id="KW-1185">Reference proteome</keyword>
<dbReference type="SUPFAM" id="SSF53448">
    <property type="entry name" value="Nucleotide-diphospho-sugar transferases"/>
    <property type="match status" value="1"/>
</dbReference>
<dbReference type="PANTHER" id="PTHR43179:SF11">
    <property type="entry name" value="GLYCOSYL TRANSFERASE"/>
    <property type="match status" value="1"/>
</dbReference>
<evidence type="ECO:0000259" key="2">
    <source>
        <dbReference type="Pfam" id="PF00535"/>
    </source>
</evidence>
<dbReference type="Proteomes" id="UP001595379">
    <property type="component" value="Unassembled WGS sequence"/>
</dbReference>
<accession>A0ABV6ZYN0</accession>
<evidence type="ECO:0000313" key="4">
    <source>
        <dbReference type="Proteomes" id="UP001595379"/>
    </source>
</evidence>
<keyword evidence="3" id="KW-0328">Glycosyltransferase</keyword>
<sequence length="336" mass="37395">MKNKVDVAVVVVAYSSREWISKCLLALSEQTVTPSEVIVVDNGSPGGKALRAEDLPSFVKFLKNDSNLGFAVANNEAVKLTKARWVVFLNPDAFPEPTWLEELLAATHRWPDARIFGSTQIKHGEQDRLDGAGDAFHVFGLPFRSGFGNARSRLPEEGETFSACGAAMMIDRSLFEHLGGFDDQYFCYCEDVDLGFRARLLGEQAVQVRNAVVHHVGSASSSRWSAFAVYHGTRNRIWVYFKCMPMPWLCIMLPFNILASAALFALSIRRGAAIAYLRGILDGVTGLNRVWPKRAPLQTGRKARVNDIMRMMVWNPAVLLTRSPQIIRRTSATDTD</sequence>
<dbReference type="EC" id="2.4.-.-" evidence="3"/>
<protein>
    <submittedName>
        <fullName evidence="3">Glycosyltransferase family 2 protein</fullName>
        <ecNumber evidence="3">2.4.-.-</ecNumber>
    </submittedName>
</protein>
<dbReference type="Pfam" id="PF00535">
    <property type="entry name" value="Glycos_transf_2"/>
    <property type="match status" value="1"/>
</dbReference>
<reference evidence="4" key="1">
    <citation type="journal article" date="2019" name="Int. J. Syst. Evol. Microbiol.">
        <title>The Global Catalogue of Microorganisms (GCM) 10K type strain sequencing project: providing services to taxonomists for standard genome sequencing and annotation.</title>
        <authorList>
            <consortium name="The Broad Institute Genomics Platform"/>
            <consortium name="The Broad Institute Genome Sequencing Center for Infectious Disease"/>
            <person name="Wu L."/>
            <person name="Ma J."/>
        </authorList>
    </citation>
    <scope>NUCLEOTIDE SEQUENCE [LARGE SCALE GENOMIC DNA]</scope>
    <source>
        <strain evidence="4">KCTC 52487</strain>
    </source>
</reference>
<keyword evidence="1" id="KW-0812">Transmembrane</keyword>
<gene>
    <name evidence="3" type="ORF">ACFOOR_10915</name>
</gene>
<dbReference type="InterPro" id="IPR001173">
    <property type="entry name" value="Glyco_trans_2-like"/>
</dbReference>
<keyword evidence="1" id="KW-1133">Transmembrane helix</keyword>
<dbReference type="RefSeq" id="WP_343164744.1">
    <property type="nucleotide sequence ID" value="NZ_JBHRSV010000020.1"/>
</dbReference>
<organism evidence="3 4">
    <name type="scientific">Hyphobacterium vulgare</name>
    <dbReference type="NCBI Taxonomy" id="1736751"/>
    <lineage>
        <taxon>Bacteria</taxon>
        <taxon>Pseudomonadati</taxon>
        <taxon>Pseudomonadota</taxon>
        <taxon>Alphaproteobacteria</taxon>
        <taxon>Maricaulales</taxon>
        <taxon>Maricaulaceae</taxon>
        <taxon>Hyphobacterium</taxon>
    </lineage>
</organism>
<dbReference type="Gene3D" id="3.90.550.10">
    <property type="entry name" value="Spore Coat Polysaccharide Biosynthesis Protein SpsA, Chain A"/>
    <property type="match status" value="1"/>
</dbReference>
<dbReference type="PANTHER" id="PTHR43179">
    <property type="entry name" value="RHAMNOSYLTRANSFERASE WBBL"/>
    <property type="match status" value="1"/>
</dbReference>
<evidence type="ECO:0000313" key="3">
    <source>
        <dbReference type="EMBL" id="MFC2926616.1"/>
    </source>
</evidence>
<dbReference type="CDD" id="cd04186">
    <property type="entry name" value="GT_2_like_c"/>
    <property type="match status" value="1"/>
</dbReference>
<proteinExistence type="predicted"/>
<comment type="caution">
    <text evidence="3">The sequence shown here is derived from an EMBL/GenBank/DDBJ whole genome shotgun (WGS) entry which is preliminary data.</text>
</comment>
<keyword evidence="3" id="KW-0808">Transferase</keyword>
<dbReference type="EMBL" id="JBHRSV010000020">
    <property type="protein sequence ID" value="MFC2926616.1"/>
    <property type="molecule type" value="Genomic_DNA"/>
</dbReference>